<keyword evidence="4 5" id="KW-0472">Membrane</keyword>
<name>A0A1R2B4L6_9CILI</name>
<evidence type="ECO:0008006" key="8">
    <source>
        <dbReference type="Google" id="ProtNLM"/>
    </source>
</evidence>
<organism evidence="6 7">
    <name type="scientific">Stentor coeruleus</name>
    <dbReference type="NCBI Taxonomy" id="5963"/>
    <lineage>
        <taxon>Eukaryota</taxon>
        <taxon>Sar</taxon>
        <taxon>Alveolata</taxon>
        <taxon>Ciliophora</taxon>
        <taxon>Postciliodesmatophora</taxon>
        <taxon>Heterotrichea</taxon>
        <taxon>Heterotrichida</taxon>
        <taxon>Stentoridae</taxon>
        <taxon>Stentor</taxon>
    </lineage>
</organism>
<dbReference type="InterPro" id="IPR013714">
    <property type="entry name" value="Golgi_TVP15"/>
</dbReference>
<evidence type="ECO:0000313" key="7">
    <source>
        <dbReference type="Proteomes" id="UP000187209"/>
    </source>
</evidence>
<evidence type="ECO:0000256" key="5">
    <source>
        <dbReference type="SAM" id="Phobius"/>
    </source>
</evidence>
<evidence type="ECO:0000256" key="1">
    <source>
        <dbReference type="ARBA" id="ARBA00004141"/>
    </source>
</evidence>
<dbReference type="AlphaFoldDB" id="A0A1R2B4L6"/>
<dbReference type="Pfam" id="PF08507">
    <property type="entry name" value="COPI_assoc"/>
    <property type="match status" value="1"/>
</dbReference>
<reference evidence="6 7" key="1">
    <citation type="submission" date="2016-11" db="EMBL/GenBank/DDBJ databases">
        <title>The macronuclear genome of Stentor coeruleus: a giant cell with tiny introns.</title>
        <authorList>
            <person name="Slabodnick M."/>
            <person name="Ruby J.G."/>
            <person name="Reiff S.B."/>
            <person name="Swart E.C."/>
            <person name="Gosai S."/>
            <person name="Prabakaran S."/>
            <person name="Witkowska E."/>
            <person name="Larue G.E."/>
            <person name="Fisher S."/>
            <person name="Freeman R.M."/>
            <person name="Gunawardena J."/>
            <person name="Chu W."/>
            <person name="Stover N.A."/>
            <person name="Gregory B.D."/>
            <person name="Nowacki M."/>
            <person name="Derisi J."/>
            <person name="Roy S.W."/>
            <person name="Marshall W.F."/>
            <person name="Sood P."/>
        </authorList>
    </citation>
    <scope>NUCLEOTIDE SEQUENCE [LARGE SCALE GENOMIC DNA]</scope>
    <source>
        <strain evidence="6">WM001</strain>
    </source>
</reference>
<dbReference type="EMBL" id="MPUH01000966">
    <property type="protein sequence ID" value="OMJ71687.1"/>
    <property type="molecule type" value="Genomic_DNA"/>
</dbReference>
<dbReference type="GO" id="GO:0016020">
    <property type="term" value="C:membrane"/>
    <property type="evidence" value="ECO:0007669"/>
    <property type="project" value="UniProtKB-SubCell"/>
</dbReference>
<accession>A0A1R2B4L6</accession>
<keyword evidence="7" id="KW-1185">Reference proteome</keyword>
<protein>
    <recommendedName>
        <fullName evidence="8">COPI associated protein</fullName>
    </recommendedName>
</protein>
<comment type="caution">
    <text evidence="6">The sequence shown here is derived from an EMBL/GenBank/DDBJ whole genome shotgun (WGS) entry which is preliminary data.</text>
</comment>
<proteinExistence type="predicted"/>
<dbReference type="OrthoDB" id="10537543at2759"/>
<feature type="transmembrane region" description="Helical" evidence="5">
    <location>
        <begin position="38"/>
        <end position="57"/>
    </location>
</feature>
<comment type="subcellular location">
    <subcellularLocation>
        <location evidence="1">Membrane</location>
        <topology evidence="1">Multi-pass membrane protein</topology>
    </subcellularLocation>
</comment>
<keyword evidence="3 5" id="KW-1133">Transmembrane helix</keyword>
<gene>
    <name evidence="6" type="ORF">SteCoe_30035</name>
</gene>
<evidence type="ECO:0000256" key="4">
    <source>
        <dbReference type="ARBA" id="ARBA00023136"/>
    </source>
</evidence>
<feature type="transmembrane region" description="Helical" evidence="5">
    <location>
        <begin position="69"/>
        <end position="89"/>
    </location>
</feature>
<sequence length="137" mass="15476">MMSNLDKSSAIKIFTTISALLLLLISFTTVFEMINYTQIIVCLYLAMFSLVIILLNISPYITEKYISKVFPFLTGHLGRAAVYLIVASFCFADEFGNFGKFNGFLMFICAGLSIYIYAYVPLIPPNTNIQIYYPEEA</sequence>
<keyword evidence="2 5" id="KW-0812">Transmembrane</keyword>
<feature type="transmembrane region" description="Helical" evidence="5">
    <location>
        <begin position="101"/>
        <end position="120"/>
    </location>
</feature>
<evidence type="ECO:0000313" key="6">
    <source>
        <dbReference type="EMBL" id="OMJ71687.1"/>
    </source>
</evidence>
<evidence type="ECO:0000256" key="2">
    <source>
        <dbReference type="ARBA" id="ARBA00022692"/>
    </source>
</evidence>
<evidence type="ECO:0000256" key="3">
    <source>
        <dbReference type="ARBA" id="ARBA00022989"/>
    </source>
</evidence>
<dbReference type="Proteomes" id="UP000187209">
    <property type="component" value="Unassembled WGS sequence"/>
</dbReference>